<dbReference type="STRING" id="5098.A0A507R075"/>
<evidence type="ECO:0000313" key="8">
    <source>
        <dbReference type="EMBL" id="TQB74781.1"/>
    </source>
</evidence>
<proteinExistence type="predicted"/>
<feature type="transmembrane region" description="Helical" evidence="6">
    <location>
        <begin position="185"/>
        <end position="204"/>
    </location>
</feature>
<dbReference type="InterPro" id="IPR020846">
    <property type="entry name" value="MFS_dom"/>
</dbReference>
<feature type="transmembrane region" description="Helical" evidence="6">
    <location>
        <begin position="287"/>
        <end position="311"/>
    </location>
</feature>
<feature type="transmembrane region" description="Helical" evidence="6">
    <location>
        <begin position="444"/>
        <end position="464"/>
    </location>
</feature>
<dbReference type="Proteomes" id="UP000319663">
    <property type="component" value="Unassembled WGS sequence"/>
</dbReference>
<keyword evidence="9" id="KW-1185">Reference proteome</keyword>
<evidence type="ECO:0000256" key="5">
    <source>
        <dbReference type="ARBA" id="ARBA00023136"/>
    </source>
</evidence>
<comment type="caution">
    <text evidence="8">The sequence shown here is derived from an EMBL/GenBank/DDBJ whole genome shotgun (WGS) entry which is preliminary data.</text>
</comment>
<feature type="transmembrane region" description="Helical" evidence="6">
    <location>
        <begin position="57"/>
        <end position="84"/>
    </location>
</feature>
<dbReference type="GO" id="GO:0016020">
    <property type="term" value="C:membrane"/>
    <property type="evidence" value="ECO:0007669"/>
    <property type="project" value="UniProtKB-SubCell"/>
</dbReference>
<feature type="transmembrane region" description="Helical" evidence="6">
    <location>
        <begin position="323"/>
        <end position="344"/>
    </location>
</feature>
<reference evidence="8 9" key="1">
    <citation type="submission" date="2019-06" db="EMBL/GenBank/DDBJ databases">
        <title>Wine fermentation using esterase from Monascus purpureus.</title>
        <authorList>
            <person name="Geng C."/>
            <person name="Zhang Y."/>
        </authorList>
    </citation>
    <scope>NUCLEOTIDE SEQUENCE [LARGE SCALE GENOMIC DNA]</scope>
    <source>
        <strain evidence="8">HQ1</strain>
    </source>
</reference>
<evidence type="ECO:0000256" key="4">
    <source>
        <dbReference type="ARBA" id="ARBA00022989"/>
    </source>
</evidence>
<dbReference type="PANTHER" id="PTHR43791:SF41">
    <property type="entry name" value="MAJOR FACILITATOR SUPERFAMILY (MFS) PROFILE DOMAIN-CONTAINING PROTEIN"/>
    <property type="match status" value="1"/>
</dbReference>
<gene>
    <name evidence="8" type="ORF">MPDQ_004223</name>
</gene>
<feature type="transmembrane region" description="Helical" evidence="6">
    <location>
        <begin position="96"/>
        <end position="114"/>
    </location>
</feature>
<dbReference type="InterPro" id="IPR036259">
    <property type="entry name" value="MFS_trans_sf"/>
</dbReference>
<dbReference type="PROSITE" id="PS50850">
    <property type="entry name" value="MFS"/>
    <property type="match status" value="1"/>
</dbReference>
<feature type="domain" description="Major facilitator superfamily (MFS) profile" evidence="7">
    <location>
        <begin position="59"/>
        <end position="473"/>
    </location>
</feature>
<sequence length="512" mass="56221">MDKKEHTVDEEPCPSLGKMAEVSGGMDKAAEFLAQNAVELPPMAPEMEKRIVRKLDWILIPMLFITATLGAVDKVTLGTAAIYGLRTDLHLSGEEYSWAGSILSVGAIVGMWPSSYLVHRLPSAKYLCACSIGWSAMSLLLPACHNAGGLLALRCLMGCLEAIIVPSISLLVAGFYKKAEQPPRTAIVFAAVSSVINGFLSWAVGQIPSSAPLHTWQYLFLITGSVSMAWSIVAFVFLPDSPMNAFFFTREEKFYAIQRVSENKTGIMNKEWKWEQVWEAVIDPKTWILFFFNIAINIPNGGLITFSNIIINNLGFSAVNTSLLNMPTGVMSTLSSVVFSWIAARWTNRRCLVSILAAIVPMVGSIIVYTLPRSNVGGQMVGIYLMYAYFGPYVVGISLAQANTAGHTKKNVQYSILYIGYAVGNLIGPQTFRANQAPAYTGGFIAMLACYCICIVLMAIYWVLAAFLNKRRDATTNGVDPEQVENGNGDEEGLEMFADRTDFQQKNFKYIT</sequence>
<keyword evidence="4 6" id="KW-1133">Transmembrane helix</keyword>
<evidence type="ECO:0000313" key="9">
    <source>
        <dbReference type="Proteomes" id="UP000319663"/>
    </source>
</evidence>
<dbReference type="InterPro" id="IPR011701">
    <property type="entry name" value="MFS"/>
</dbReference>
<dbReference type="GO" id="GO:0022857">
    <property type="term" value="F:transmembrane transporter activity"/>
    <property type="evidence" value="ECO:0007669"/>
    <property type="project" value="InterPro"/>
</dbReference>
<keyword evidence="2" id="KW-0813">Transport</keyword>
<comment type="subcellular location">
    <subcellularLocation>
        <location evidence="1">Membrane</location>
        <topology evidence="1">Multi-pass membrane protein</topology>
    </subcellularLocation>
</comment>
<dbReference type="Pfam" id="PF07690">
    <property type="entry name" value="MFS_1"/>
    <property type="match status" value="1"/>
</dbReference>
<evidence type="ECO:0000256" key="6">
    <source>
        <dbReference type="SAM" id="Phobius"/>
    </source>
</evidence>
<evidence type="ECO:0000256" key="1">
    <source>
        <dbReference type="ARBA" id="ARBA00004141"/>
    </source>
</evidence>
<name>A0A507R075_MONPU</name>
<keyword evidence="5 6" id="KW-0472">Membrane</keyword>
<dbReference type="EMBL" id="VIFY01000027">
    <property type="protein sequence ID" value="TQB74781.1"/>
    <property type="molecule type" value="Genomic_DNA"/>
</dbReference>
<feature type="transmembrane region" description="Helical" evidence="6">
    <location>
        <begin position="126"/>
        <end position="145"/>
    </location>
</feature>
<feature type="transmembrane region" description="Helical" evidence="6">
    <location>
        <begin position="151"/>
        <end position="173"/>
    </location>
</feature>
<dbReference type="AlphaFoldDB" id="A0A507R075"/>
<dbReference type="Gene3D" id="1.20.1250.20">
    <property type="entry name" value="MFS general substrate transporter like domains"/>
    <property type="match status" value="2"/>
</dbReference>
<evidence type="ECO:0000256" key="2">
    <source>
        <dbReference type="ARBA" id="ARBA00022448"/>
    </source>
</evidence>
<organism evidence="8 9">
    <name type="scientific">Monascus purpureus</name>
    <name type="common">Red mold</name>
    <name type="synonym">Monascus anka</name>
    <dbReference type="NCBI Taxonomy" id="5098"/>
    <lineage>
        <taxon>Eukaryota</taxon>
        <taxon>Fungi</taxon>
        <taxon>Dikarya</taxon>
        <taxon>Ascomycota</taxon>
        <taxon>Pezizomycotina</taxon>
        <taxon>Eurotiomycetes</taxon>
        <taxon>Eurotiomycetidae</taxon>
        <taxon>Eurotiales</taxon>
        <taxon>Aspergillaceae</taxon>
        <taxon>Monascus</taxon>
    </lineage>
</organism>
<feature type="transmembrane region" description="Helical" evidence="6">
    <location>
        <begin position="351"/>
        <end position="371"/>
    </location>
</feature>
<dbReference type="OrthoDB" id="6730379at2759"/>
<feature type="transmembrane region" description="Helical" evidence="6">
    <location>
        <begin position="383"/>
        <end position="402"/>
    </location>
</feature>
<keyword evidence="3 6" id="KW-0812">Transmembrane</keyword>
<feature type="transmembrane region" description="Helical" evidence="6">
    <location>
        <begin position="216"/>
        <end position="238"/>
    </location>
</feature>
<accession>A0A507R075</accession>
<feature type="transmembrane region" description="Helical" evidence="6">
    <location>
        <begin position="414"/>
        <end position="432"/>
    </location>
</feature>
<evidence type="ECO:0000259" key="7">
    <source>
        <dbReference type="PROSITE" id="PS50850"/>
    </source>
</evidence>
<protein>
    <recommendedName>
        <fullName evidence="7">Major facilitator superfamily (MFS) profile domain-containing protein</fullName>
    </recommendedName>
</protein>
<dbReference type="PANTHER" id="PTHR43791">
    <property type="entry name" value="PERMEASE-RELATED"/>
    <property type="match status" value="1"/>
</dbReference>
<dbReference type="SUPFAM" id="SSF103473">
    <property type="entry name" value="MFS general substrate transporter"/>
    <property type="match status" value="1"/>
</dbReference>
<evidence type="ECO:0000256" key="3">
    <source>
        <dbReference type="ARBA" id="ARBA00022692"/>
    </source>
</evidence>